<reference evidence="5" key="1">
    <citation type="journal article" date="2013" name="Stand. Genomic Sci.">
        <title>Complete genome sequence of Desulfocapsa sulfexigens, a marine deltaproteobacterium specialized in disproportionating inorganic sulfur compounds.</title>
        <authorList>
            <person name="Finster K.W."/>
            <person name="Kjeldsen K.U."/>
            <person name="Kube M."/>
            <person name="Reinhardt R."/>
            <person name="Mussmann M."/>
            <person name="Amann R."/>
            <person name="Schreiber L."/>
        </authorList>
    </citation>
    <scope>NUCLEOTIDE SEQUENCE [LARGE SCALE GENOMIC DNA]</scope>
    <source>
        <strain evidence="5">DSM 10523 / SB164P1</strain>
    </source>
</reference>
<dbReference type="eggNOG" id="COG0614">
    <property type="taxonomic scope" value="Bacteria"/>
</dbReference>
<dbReference type="PANTHER" id="PTHR30535">
    <property type="entry name" value="VITAMIN B12-BINDING PROTEIN"/>
    <property type="match status" value="1"/>
</dbReference>
<dbReference type="Pfam" id="PF01497">
    <property type="entry name" value="Peripla_BP_2"/>
    <property type="match status" value="1"/>
</dbReference>
<accession>M1P6J2</accession>
<feature type="domain" description="Fe/B12 periplasmic-binding" evidence="3">
    <location>
        <begin position="30"/>
        <end position="281"/>
    </location>
</feature>
<feature type="signal peptide" evidence="2">
    <location>
        <begin position="1"/>
        <end position="22"/>
    </location>
</feature>
<evidence type="ECO:0000256" key="1">
    <source>
        <dbReference type="ARBA" id="ARBA00022729"/>
    </source>
</evidence>
<feature type="chain" id="PRO_5004016669" evidence="2">
    <location>
        <begin position="23"/>
        <end position="284"/>
    </location>
</feature>
<dbReference type="RefSeq" id="WP_015403028.1">
    <property type="nucleotide sequence ID" value="NC_020304.1"/>
</dbReference>
<evidence type="ECO:0000313" key="5">
    <source>
        <dbReference type="Proteomes" id="UP000011721"/>
    </source>
</evidence>
<dbReference type="NCBIfam" id="NF038402">
    <property type="entry name" value="TroA_like"/>
    <property type="match status" value="1"/>
</dbReference>
<dbReference type="HOGENOM" id="CLU_038034_2_5_7"/>
<dbReference type="AlphaFoldDB" id="M1P6J2"/>
<dbReference type="InterPro" id="IPR054828">
    <property type="entry name" value="Vit_B12_bind_prot"/>
</dbReference>
<keyword evidence="5" id="KW-1185">Reference proteome</keyword>
<proteinExistence type="predicted"/>
<evidence type="ECO:0000256" key="2">
    <source>
        <dbReference type="SAM" id="SignalP"/>
    </source>
</evidence>
<sequence length="284" mass="31001">MYRQLFVFFFFVLCLFGSPVQGADVTYPQRIVSLGPINTENVFLLGAGDRLVANTSYCVRPEAAKAREKIGSVMQVSIEKIIGLQPDLVLATGLTSMQQIKQLESVGINVVQFKQPSSLADICTQFLLLGQLLGLENRAKALISETKERLNNLEKKIAGAPPQKVFLQVGSQPLFSSVPSSFTNDFIVLAGGSNIAADQQKGTTNYEKVIAANPDVIIIAMMGSESGIASKERERWMEMPVISAVQNNRVHVINPDIACSPSPATFTDTLEIMARLIHPELYTP</sequence>
<evidence type="ECO:0000313" key="4">
    <source>
        <dbReference type="EMBL" id="AGF77332.1"/>
    </source>
</evidence>
<keyword evidence="1 2" id="KW-0732">Signal</keyword>
<organism evidence="4 5">
    <name type="scientific">Desulfocapsa sulfexigens (strain DSM 10523 / SB164P1)</name>
    <dbReference type="NCBI Taxonomy" id="1167006"/>
    <lineage>
        <taxon>Bacteria</taxon>
        <taxon>Pseudomonadati</taxon>
        <taxon>Thermodesulfobacteriota</taxon>
        <taxon>Desulfobulbia</taxon>
        <taxon>Desulfobulbales</taxon>
        <taxon>Desulfocapsaceae</taxon>
        <taxon>Desulfocapsa</taxon>
    </lineage>
</organism>
<dbReference type="SUPFAM" id="SSF53807">
    <property type="entry name" value="Helical backbone' metal receptor"/>
    <property type="match status" value="1"/>
</dbReference>
<dbReference type="STRING" id="1167006.UWK_00754"/>
<protein>
    <submittedName>
        <fullName evidence="4">ABC-type Fe3+-hydroxamate transport system, periplasmic component</fullName>
    </submittedName>
</protein>
<dbReference type="KEGG" id="dsf:UWK_00754"/>
<dbReference type="OrthoDB" id="9787830at2"/>
<dbReference type="Gene3D" id="3.40.50.1980">
    <property type="entry name" value="Nitrogenase molybdenum iron protein domain"/>
    <property type="match status" value="2"/>
</dbReference>
<dbReference type="GO" id="GO:0071281">
    <property type="term" value="P:cellular response to iron ion"/>
    <property type="evidence" value="ECO:0007669"/>
    <property type="project" value="TreeGrafter"/>
</dbReference>
<gene>
    <name evidence="4" type="ordered locus">UWK_00754</name>
</gene>
<dbReference type="PANTHER" id="PTHR30535:SF34">
    <property type="entry name" value="MOLYBDATE-BINDING PROTEIN MOLA"/>
    <property type="match status" value="1"/>
</dbReference>
<dbReference type="EMBL" id="CP003985">
    <property type="protein sequence ID" value="AGF77332.1"/>
    <property type="molecule type" value="Genomic_DNA"/>
</dbReference>
<evidence type="ECO:0000259" key="3">
    <source>
        <dbReference type="PROSITE" id="PS50983"/>
    </source>
</evidence>
<dbReference type="PROSITE" id="PS50983">
    <property type="entry name" value="FE_B12_PBP"/>
    <property type="match status" value="1"/>
</dbReference>
<dbReference type="InterPro" id="IPR050902">
    <property type="entry name" value="ABC_Transporter_SBP"/>
</dbReference>
<dbReference type="InterPro" id="IPR002491">
    <property type="entry name" value="ABC_transptr_periplasmic_BD"/>
</dbReference>
<dbReference type="Proteomes" id="UP000011721">
    <property type="component" value="Chromosome"/>
</dbReference>
<name>M1P6J2_DESSD</name>